<name>A0A4R2S0B9_9FIRM</name>
<gene>
    <name evidence="1" type="ORF">EDD73_10212</name>
</gene>
<dbReference type="OrthoDB" id="1340876at2"/>
<proteinExistence type="predicted"/>
<sequence length="174" mass="20196">MDMTNEEAEKLLETPKFIVLNDEKIENMKIPTNSAAVNLRLNAISDDGEHMFLFTVQQSAKYNIKITLHFQEDNTKVGLLRIDFNGCHKNPDVITPHVPLFIQPYASKFFDFEDHHIHYHVQGYKTLSWAVPLAVDVFPVKTIDDFTSFQQAILCFGKRIRLNTELDIEKRLFL</sequence>
<dbReference type="Pfam" id="PF22398">
    <property type="entry name" value="DUF6978"/>
    <property type="match status" value="1"/>
</dbReference>
<dbReference type="AlphaFoldDB" id="A0A4R2S0B9"/>
<protein>
    <submittedName>
        <fullName evidence="1">Uncharacterized protein</fullName>
    </submittedName>
</protein>
<evidence type="ECO:0000313" key="2">
    <source>
        <dbReference type="Proteomes" id="UP000294813"/>
    </source>
</evidence>
<organism evidence="1 2">
    <name type="scientific">Heliophilum fasciatum</name>
    <dbReference type="NCBI Taxonomy" id="35700"/>
    <lineage>
        <taxon>Bacteria</taxon>
        <taxon>Bacillati</taxon>
        <taxon>Bacillota</taxon>
        <taxon>Clostridia</taxon>
        <taxon>Eubacteriales</taxon>
        <taxon>Heliobacteriaceae</taxon>
        <taxon>Heliophilum</taxon>
    </lineage>
</organism>
<keyword evidence="2" id="KW-1185">Reference proteome</keyword>
<dbReference type="Proteomes" id="UP000294813">
    <property type="component" value="Unassembled WGS sequence"/>
</dbReference>
<reference evidence="1 2" key="1">
    <citation type="submission" date="2019-03" db="EMBL/GenBank/DDBJ databases">
        <title>Genomic Encyclopedia of Type Strains, Phase IV (KMG-IV): sequencing the most valuable type-strain genomes for metagenomic binning, comparative biology and taxonomic classification.</title>
        <authorList>
            <person name="Goeker M."/>
        </authorList>
    </citation>
    <scope>NUCLEOTIDE SEQUENCE [LARGE SCALE GENOMIC DNA]</scope>
    <source>
        <strain evidence="1 2">DSM 11170</strain>
    </source>
</reference>
<accession>A0A4R2S0B9</accession>
<dbReference type="InterPro" id="IPR053916">
    <property type="entry name" value="DUF6978"/>
</dbReference>
<dbReference type="RefSeq" id="WP_131917830.1">
    <property type="nucleotide sequence ID" value="NZ_JAOQNU010000002.1"/>
</dbReference>
<dbReference type="EMBL" id="SLXT01000002">
    <property type="protein sequence ID" value="TCP68617.1"/>
    <property type="molecule type" value="Genomic_DNA"/>
</dbReference>
<comment type="caution">
    <text evidence="1">The sequence shown here is derived from an EMBL/GenBank/DDBJ whole genome shotgun (WGS) entry which is preliminary data.</text>
</comment>
<evidence type="ECO:0000313" key="1">
    <source>
        <dbReference type="EMBL" id="TCP68617.1"/>
    </source>
</evidence>